<dbReference type="AlphaFoldDB" id="A0AA35SSV0"/>
<name>A0AA35SSV0_GEOBA</name>
<proteinExistence type="predicted"/>
<gene>
    <name evidence="1" type="ORF">GBAR_LOCUS19791</name>
</gene>
<organism evidence="1 2">
    <name type="scientific">Geodia barretti</name>
    <name type="common">Barrett's horny sponge</name>
    <dbReference type="NCBI Taxonomy" id="519541"/>
    <lineage>
        <taxon>Eukaryota</taxon>
        <taxon>Metazoa</taxon>
        <taxon>Porifera</taxon>
        <taxon>Demospongiae</taxon>
        <taxon>Heteroscleromorpha</taxon>
        <taxon>Tetractinellida</taxon>
        <taxon>Astrophorina</taxon>
        <taxon>Geodiidae</taxon>
        <taxon>Geodia</taxon>
    </lineage>
</organism>
<evidence type="ECO:0000313" key="2">
    <source>
        <dbReference type="Proteomes" id="UP001174909"/>
    </source>
</evidence>
<dbReference type="Proteomes" id="UP001174909">
    <property type="component" value="Unassembled WGS sequence"/>
</dbReference>
<reference evidence="1" key="1">
    <citation type="submission" date="2023-03" db="EMBL/GenBank/DDBJ databases">
        <authorList>
            <person name="Steffen K."/>
            <person name="Cardenas P."/>
        </authorList>
    </citation>
    <scope>NUCLEOTIDE SEQUENCE</scope>
</reference>
<dbReference type="Pfam" id="PF07900">
    <property type="entry name" value="DUF1670"/>
    <property type="match status" value="1"/>
</dbReference>
<keyword evidence="2" id="KW-1185">Reference proteome</keyword>
<protein>
    <recommendedName>
        <fullName evidence="3">DUF1670 domain-containing protein</fullName>
    </recommendedName>
</protein>
<dbReference type="EMBL" id="CASHTH010002784">
    <property type="protein sequence ID" value="CAI8035248.1"/>
    <property type="molecule type" value="Genomic_DNA"/>
</dbReference>
<comment type="caution">
    <text evidence="1">The sequence shown here is derived from an EMBL/GenBank/DDBJ whole genome shotgun (WGS) entry which is preliminary data.</text>
</comment>
<evidence type="ECO:0000313" key="1">
    <source>
        <dbReference type="EMBL" id="CAI8035248.1"/>
    </source>
</evidence>
<accession>A0AA35SSV0</accession>
<evidence type="ECO:0008006" key="3">
    <source>
        <dbReference type="Google" id="ProtNLM"/>
    </source>
</evidence>
<sequence length="290" mass="33281">MTRTQVNEKKFRRINDKSLRQLLIHRFLNDYGYDKGEVTATAIVDDILKTVEDYFVITLPLEKLATGDSLPEERYLSYGHLVWMAVPIDEYPQRGKSIVKTRMKPIILTYLAAEDIESFRNGFTSRQLRINRLVRWCYQAYDQGALLTQLDLAVLLNVCDQVVCDYVNEWQKTTGEILPTRGNIHDLSGAITHKKEIITLYLQGHLTPTIAAKTKHSKEAVDRYIRDYESVKVVRTATADIDKISHITRLSKRVISQYLDLIPQQHLQAIDENLANAAANDETTEQGETQ</sequence>
<dbReference type="InterPro" id="IPR012872">
    <property type="entry name" value="DUF1670"/>
</dbReference>